<dbReference type="EMBL" id="JASHIF010000022">
    <property type="protein sequence ID" value="MDI9861727.1"/>
    <property type="molecule type" value="Genomic_DNA"/>
</dbReference>
<name>A0ABT6YDR2_9BACT</name>
<accession>A0ABT6YDR2</accession>
<dbReference type="PANTHER" id="PTHR33570:SF2">
    <property type="entry name" value="CARBOXYMUCONOLACTONE DECARBOXYLASE-LIKE DOMAIN-CONTAINING PROTEIN"/>
    <property type="match status" value="1"/>
</dbReference>
<dbReference type="GO" id="GO:0047570">
    <property type="term" value="F:3-oxoadipate enol-lactonase activity"/>
    <property type="evidence" value="ECO:0007669"/>
    <property type="project" value="UniProtKB-EC"/>
</dbReference>
<feature type="domain" description="Carboxymuconolactone decarboxylase-like" evidence="2">
    <location>
        <begin position="297"/>
        <end position="379"/>
    </location>
</feature>
<dbReference type="NCBIfam" id="TIGR02427">
    <property type="entry name" value="protocat_pcaD"/>
    <property type="match status" value="1"/>
</dbReference>
<dbReference type="RefSeq" id="WP_283346090.1">
    <property type="nucleotide sequence ID" value="NZ_JASHIF010000022.1"/>
</dbReference>
<dbReference type="Gene3D" id="1.20.1290.10">
    <property type="entry name" value="AhpD-like"/>
    <property type="match status" value="1"/>
</dbReference>
<dbReference type="InterPro" id="IPR000073">
    <property type="entry name" value="AB_hydrolase_1"/>
</dbReference>
<dbReference type="InterPro" id="IPR052512">
    <property type="entry name" value="4CMD/NDH-1_regulator"/>
</dbReference>
<dbReference type="Pfam" id="PF02627">
    <property type="entry name" value="CMD"/>
    <property type="match status" value="1"/>
</dbReference>
<dbReference type="PANTHER" id="PTHR33570">
    <property type="entry name" value="4-CARBOXYMUCONOLACTONE DECARBOXYLASE FAMILY PROTEIN"/>
    <property type="match status" value="1"/>
</dbReference>
<evidence type="ECO:0000313" key="3">
    <source>
        <dbReference type="EMBL" id="MDI9861727.1"/>
    </source>
</evidence>
<dbReference type="EC" id="3.1.1.24" evidence="3"/>
<keyword evidence="3" id="KW-0378">Hydrolase</keyword>
<organism evidence="3 4">
    <name type="scientific">Flectobacillus roseus</name>
    <dbReference type="NCBI Taxonomy" id="502259"/>
    <lineage>
        <taxon>Bacteria</taxon>
        <taxon>Pseudomonadati</taxon>
        <taxon>Bacteroidota</taxon>
        <taxon>Cytophagia</taxon>
        <taxon>Cytophagales</taxon>
        <taxon>Flectobacillaceae</taxon>
        <taxon>Flectobacillus</taxon>
    </lineage>
</organism>
<comment type="caution">
    <text evidence="3">The sequence shown here is derived from an EMBL/GenBank/DDBJ whole genome shotgun (WGS) entry which is preliminary data.</text>
</comment>
<gene>
    <name evidence="3" type="primary">pcaD</name>
    <name evidence="3" type="ORF">QM524_21075</name>
</gene>
<proteinExistence type="predicted"/>
<reference evidence="3 4" key="1">
    <citation type="submission" date="2023-05" db="EMBL/GenBank/DDBJ databases">
        <title>Novel species of genus Flectobacillus isolated from stream in China.</title>
        <authorList>
            <person name="Lu H."/>
        </authorList>
    </citation>
    <scope>NUCLEOTIDE SEQUENCE [LARGE SCALE GENOMIC DNA]</scope>
    <source>
        <strain evidence="3 4">KCTC 42575</strain>
    </source>
</reference>
<dbReference type="SUPFAM" id="SSF69118">
    <property type="entry name" value="AhpD-like"/>
    <property type="match status" value="1"/>
</dbReference>
<dbReference type="InterPro" id="IPR003779">
    <property type="entry name" value="CMD-like"/>
</dbReference>
<evidence type="ECO:0000313" key="4">
    <source>
        <dbReference type="Proteomes" id="UP001236507"/>
    </source>
</evidence>
<dbReference type="InterPro" id="IPR012788">
    <property type="entry name" value="Decarb_PcaC"/>
</dbReference>
<dbReference type="NCBIfam" id="TIGR02425">
    <property type="entry name" value="decarb_PcaC"/>
    <property type="match status" value="1"/>
</dbReference>
<dbReference type="Pfam" id="PF00561">
    <property type="entry name" value="Abhydrolase_1"/>
    <property type="match status" value="1"/>
</dbReference>
<evidence type="ECO:0000259" key="1">
    <source>
        <dbReference type="Pfam" id="PF00561"/>
    </source>
</evidence>
<dbReference type="SUPFAM" id="SSF53474">
    <property type="entry name" value="alpha/beta-Hydrolases"/>
    <property type="match status" value="1"/>
</dbReference>
<dbReference type="Proteomes" id="UP001236507">
    <property type="component" value="Unassembled WGS sequence"/>
</dbReference>
<keyword evidence="4" id="KW-1185">Reference proteome</keyword>
<dbReference type="PRINTS" id="PR00111">
    <property type="entry name" value="ABHYDROLASE"/>
</dbReference>
<feature type="domain" description="AB hydrolase-1" evidence="1">
    <location>
        <begin position="24"/>
        <end position="133"/>
    </location>
</feature>
<dbReference type="InterPro" id="IPR029058">
    <property type="entry name" value="AB_hydrolase_fold"/>
</dbReference>
<dbReference type="InterPro" id="IPR026968">
    <property type="entry name" value="PcaD/CatD"/>
</dbReference>
<dbReference type="InterPro" id="IPR029032">
    <property type="entry name" value="AhpD-like"/>
</dbReference>
<dbReference type="Gene3D" id="3.40.50.1820">
    <property type="entry name" value="alpha/beta hydrolase"/>
    <property type="match status" value="1"/>
</dbReference>
<evidence type="ECO:0000259" key="2">
    <source>
        <dbReference type="Pfam" id="PF02627"/>
    </source>
</evidence>
<sequence>MANFININGLNIHYKWINHQKETTFVFINSLGTDFRIWDKVVEGLVDVANVLCYDKRGHGLSQTAAITHGMQSYYEDLVGLLDALKIQQCIPVGLSVGGRVAMLFAERHPERVQKLILCDTAHKIGTSTSWNQRIEQVNTVGLAGISDAVMEKWFPESFRNTQVSELIGYRTMLERCCPKGYIQCCEAIRDADLTENVQKIQAETLCVVGSEDLSTTPELVKSLVDLMPHASLEEMEGSGHIPCVDAPEKLLSLIYAFAFAPSTESLYELGIKTRRAVLGNAHVDRAEANKSSFDADFQSYITQSAWGLVWSRPELSKRERSMITIAILASLGHEEELAMHIRATQNTGASVSDVKEVLLHLGIYAGVPCSNSAYKVAKKVYQELEQKGF</sequence>
<protein>
    <submittedName>
        <fullName evidence="3">3-oxoadipate enol-lactonase</fullName>
        <ecNumber evidence="3">3.1.1.24</ecNumber>
    </submittedName>
</protein>